<keyword evidence="2" id="KW-1185">Reference proteome</keyword>
<dbReference type="EMBL" id="PPHD01032033">
    <property type="protein sequence ID" value="POI25827.1"/>
    <property type="molecule type" value="Genomic_DNA"/>
</dbReference>
<accession>A0A2P4SNX6</accession>
<comment type="caution">
    <text evidence="1">The sequence shown here is derived from an EMBL/GenBank/DDBJ whole genome shotgun (WGS) entry which is preliminary data.</text>
</comment>
<name>A0A2P4SNX6_BAMTH</name>
<evidence type="ECO:0000313" key="2">
    <source>
        <dbReference type="Proteomes" id="UP000237246"/>
    </source>
</evidence>
<evidence type="ECO:0000313" key="1">
    <source>
        <dbReference type="EMBL" id="POI25827.1"/>
    </source>
</evidence>
<dbReference type="AlphaFoldDB" id="A0A2P4SNX6"/>
<organism evidence="1 2">
    <name type="scientific">Bambusicola thoracicus</name>
    <name type="common">Chinese bamboo-partridge</name>
    <name type="synonym">Perdix thoracica</name>
    <dbReference type="NCBI Taxonomy" id="9083"/>
    <lineage>
        <taxon>Eukaryota</taxon>
        <taxon>Metazoa</taxon>
        <taxon>Chordata</taxon>
        <taxon>Craniata</taxon>
        <taxon>Vertebrata</taxon>
        <taxon>Euteleostomi</taxon>
        <taxon>Archelosauria</taxon>
        <taxon>Archosauria</taxon>
        <taxon>Dinosauria</taxon>
        <taxon>Saurischia</taxon>
        <taxon>Theropoda</taxon>
        <taxon>Coelurosauria</taxon>
        <taxon>Aves</taxon>
        <taxon>Neognathae</taxon>
        <taxon>Galloanserae</taxon>
        <taxon>Galliformes</taxon>
        <taxon>Phasianidae</taxon>
        <taxon>Perdicinae</taxon>
        <taxon>Bambusicola</taxon>
    </lineage>
</organism>
<dbReference type="Proteomes" id="UP000237246">
    <property type="component" value="Unassembled WGS sequence"/>
</dbReference>
<proteinExistence type="predicted"/>
<protein>
    <submittedName>
        <fullName evidence="1">Uncharacterized protein</fullName>
    </submittedName>
</protein>
<sequence length="29" mass="3371">MSFLGFFILSLYSSSIHKPKSCFEVQDRC</sequence>
<reference evidence="1 2" key="1">
    <citation type="submission" date="2018-01" db="EMBL/GenBank/DDBJ databases">
        <title>Comparison of the Chinese Bamboo Partridge and Red Junglefowl genome sequences highlights the importance of demography in genome evolution.</title>
        <authorList>
            <person name="Tiley G.P."/>
            <person name="Kimball R.T."/>
            <person name="Braun E.L."/>
            <person name="Burleigh J.G."/>
        </authorList>
    </citation>
    <scope>NUCLEOTIDE SEQUENCE [LARGE SCALE GENOMIC DNA]</scope>
    <source>
        <strain evidence="1">RTK389</strain>
        <tissue evidence="1">Blood</tissue>
    </source>
</reference>
<gene>
    <name evidence="1" type="ORF">CIB84_010424</name>
</gene>